<dbReference type="Proteomes" id="UP000257136">
    <property type="component" value="Unassembled WGS sequence"/>
</dbReference>
<gene>
    <name evidence="2" type="ORF">C8P67_10244</name>
</gene>
<proteinExistence type="predicted"/>
<dbReference type="AlphaFoldDB" id="A0A3E0ETS3"/>
<dbReference type="InterPro" id="IPR013780">
    <property type="entry name" value="Glyco_hydro_b"/>
</dbReference>
<comment type="caution">
    <text evidence="2">The sequence shown here is derived from an EMBL/GenBank/DDBJ whole genome shotgun (WGS) entry which is preliminary data.</text>
</comment>
<dbReference type="RefSeq" id="WP_115810199.1">
    <property type="nucleotide sequence ID" value="NZ_QUNI01000002.1"/>
</dbReference>
<dbReference type="InterPro" id="IPR017853">
    <property type="entry name" value="GH"/>
</dbReference>
<dbReference type="GO" id="GO:0000272">
    <property type="term" value="P:polysaccharide catabolic process"/>
    <property type="evidence" value="ECO:0007669"/>
    <property type="project" value="TreeGrafter"/>
</dbReference>
<reference evidence="2 3" key="1">
    <citation type="submission" date="2018-08" db="EMBL/GenBank/DDBJ databases">
        <title>Genomic Encyclopedia of Archaeal and Bacterial Type Strains, Phase II (KMG-II): from individual species to whole genera.</title>
        <authorList>
            <person name="Goeker M."/>
        </authorList>
    </citation>
    <scope>NUCLEOTIDE SEQUENCE [LARGE SCALE GENOMIC DNA]</scope>
    <source>
        <strain evidence="2 3">DSM 100880</strain>
    </source>
</reference>
<feature type="chain" id="PRO_5017674823" description="Alpha-L-arabinofuranosidase" evidence="1">
    <location>
        <begin position="29"/>
        <end position="579"/>
    </location>
</feature>
<organism evidence="2 3">
    <name type="scientific">Flavobacterium aquicola</name>
    <dbReference type="NCBI Taxonomy" id="1682742"/>
    <lineage>
        <taxon>Bacteria</taxon>
        <taxon>Pseudomonadati</taxon>
        <taxon>Bacteroidota</taxon>
        <taxon>Flavobacteriia</taxon>
        <taxon>Flavobacteriales</taxon>
        <taxon>Flavobacteriaceae</taxon>
        <taxon>Flavobacterium</taxon>
    </lineage>
</organism>
<dbReference type="PROSITE" id="PS51257">
    <property type="entry name" value="PROKAR_LIPOPROTEIN"/>
    <property type="match status" value="1"/>
</dbReference>
<dbReference type="Gene3D" id="3.20.20.80">
    <property type="entry name" value="Glycosidases"/>
    <property type="match status" value="1"/>
</dbReference>
<dbReference type="SUPFAM" id="SSF51445">
    <property type="entry name" value="(Trans)glycosidases"/>
    <property type="match status" value="1"/>
</dbReference>
<keyword evidence="1" id="KW-0732">Signal</keyword>
<feature type="signal peptide" evidence="1">
    <location>
        <begin position="1"/>
        <end position="28"/>
    </location>
</feature>
<dbReference type="EMBL" id="QUNI01000002">
    <property type="protein sequence ID" value="REH00800.1"/>
    <property type="molecule type" value="Genomic_DNA"/>
</dbReference>
<dbReference type="OrthoDB" id="9758333at2"/>
<sequence length="579" mass="64056">MKPQTIFKNCYFLLLGIFIISCSKSSDDGDPVTTTPPVTEPEIVKPIDPGVASTVGFFLDHWQAKTYVTPAYTEAAIPSSASVTVTIDASKIIAKVPISIFGQNANNWSGKLNVSSFVTDMTNLEPHIVRLPGGSGSDCYFWNAVDDKSPGIPDGYIDKDGKKQGFTFGKTNENWRPTIDDYYTMLSNTNTKGIITCNYGYARYGTGKDPVMDAAKLAADWVTYDNGRTEYWEIGNENYADWEAGYRIDVSRNQDGQPELLTGKLYAQHFKVFAREMRKAAKAIGKEIKIGAVMQESPTQSYQVENTKTWNAKMLPEINSNAETAPDYYIVHNYITPYNENSTAATVIKAASTVPSEMMSFVSNELKINGAVSKPFAFTEWNMWAKDQKQQVSNVSGLFAVIVQAEAIKNNYGLAARWDLANGWDNGNDHGLFSRGEPGIDDWTPRPSFYHMYFFQKYLGDKLVPTTVAGNQDIKAYGSIYDSGQSNVTLINASATAQNVEIKTKNISVGSRFYWYTLSGENDNGEFSRKVKVNDQGTANIAGGPKDYKTIKARSAATDKGIKVIVPAWSSVYLIIDKK</sequence>
<protein>
    <recommendedName>
        <fullName evidence="4">Alpha-L-arabinofuranosidase</fullName>
    </recommendedName>
</protein>
<dbReference type="PANTHER" id="PTHR43576:SF3">
    <property type="entry name" value="ALPHA-L-ARABINOFURANOSIDASE C"/>
    <property type="match status" value="1"/>
</dbReference>
<dbReference type="PANTHER" id="PTHR43576">
    <property type="entry name" value="ALPHA-L-ARABINOFURANOSIDASE C-RELATED"/>
    <property type="match status" value="1"/>
</dbReference>
<evidence type="ECO:0000256" key="1">
    <source>
        <dbReference type="SAM" id="SignalP"/>
    </source>
</evidence>
<evidence type="ECO:0000313" key="2">
    <source>
        <dbReference type="EMBL" id="REH00800.1"/>
    </source>
</evidence>
<dbReference type="Gene3D" id="2.60.40.1180">
    <property type="entry name" value="Golgi alpha-mannosidase II"/>
    <property type="match status" value="1"/>
</dbReference>
<evidence type="ECO:0000313" key="3">
    <source>
        <dbReference type="Proteomes" id="UP000257136"/>
    </source>
</evidence>
<name>A0A3E0ETS3_9FLAO</name>
<evidence type="ECO:0008006" key="4">
    <source>
        <dbReference type="Google" id="ProtNLM"/>
    </source>
</evidence>
<keyword evidence="3" id="KW-1185">Reference proteome</keyword>
<accession>A0A3E0ETS3</accession>